<keyword evidence="1" id="KW-1133">Transmembrane helix</keyword>
<protein>
    <submittedName>
        <fullName evidence="2">Uncharacterized protein</fullName>
    </submittedName>
</protein>
<dbReference type="PROSITE" id="PS51257">
    <property type="entry name" value="PROKAR_LIPOPROTEIN"/>
    <property type="match status" value="1"/>
</dbReference>
<accession>A0A8J3YX03</accession>
<dbReference type="Proteomes" id="UP000619260">
    <property type="component" value="Unassembled WGS sequence"/>
</dbReference>
<dbReference type="EMBL" id="BOPF01000046">
    <property type="protein sequence ID" value="GIJ51305.1"/>
    <property type="molecule type" value="Genomic_DNA"/>
</dbReference>
<dbReference type="AlphaFoldDB" id="A0A8J3YX03"/>
<keyword evidence="3" id="KW-1185">Reference proteome</keyword>
<feature type="transmembrane region" description="Helical" evidence="1">
    <location>
        <begin position="12"/>
        <end position="32"/>
    </location>
</feature>
<evidence type="ECO:0000313" key="2">
    <source>
        <dbReference type="EMBL" id="GIJ51305.1"/>
    </source>
</evidence>
<keyword evidence="1" id="KW-0812">Transmembrane</keyword>
<keyword evidence="1" id="KW-0472">Membrane</keyword>
<proteinExistence type="predicted"/>
<gene>
    <name evidence="2" type="ORF">Val02_81910</name>
</gene>
<evidence type="ECO:0000256" key="1">
    <source>
        <dbReference type="SAM" id="Phobius"/>
    </source>
</evidence>
<evidence type="ECO:0000313" key="3">
    <source>
        <dbReference type="Proteomes" id="UP000619260"/>
    </source>
</evidence>
<organism evidence="2 3">
    <name type="scientific">Virgisporangium aliadipatigenens</name>
    <dbReference type="NCBI Taxonomy" id="741659"/>
    <lineage>
        <taxon>Bacteria</taxon>
        <taxon>Bacillati</taxon>
        <taxon>Actinomycetota</taxon>
        <taxon>Actinomycetes</taxon>
        <taxon>Micromonosporales</taxon>
        <taxon>Micromonosporaceae</taxon>
        <taxon>Virgisporangium</taxon>
    </lineage>
</organism>
<dbReference type="RefSeq" id="WP_275415663.1">
    <property type="nucleotide sequence ID" value="NZ_BOPF01000046.1"/>
</dbReference>
<comment type="caution">
    <text evidence="2">The sequence shown here is derived from an EMBL/GenBank/DDBJ whole genome shotgun (WGS) entry which is preliminary data.</text>
</comment>
<name>A0A8J3YX03_9ACTN</name>
<reference evidence="2" key="1">
    <citation type="submission" date="2021-01" db="EMBL/GenBank/DDBJ databases">
        <title>Whole genome shotgun sequence of Virgisporangium aliadipatigenens NBRC 105644.</title>
        <authorList>
            <person name="Komaki H."/>
            <person name="Tamura T."/>
        </authorList>
    </citation>
    <scope>NUCLEOTIDE SEQUENCE</scope>
    <source>
        <strain evidence="2">NBRC 105644</strain>
    </source>
</reference>
<sequence>MSARTRRRLANIAVTVLVVLFAVACAGMFRGFDGMPVFGS</sequence>